<keyword evidence="5" id="KW-1185">Reference proteome</keyword>
<dbReference type="FunFam" id="3.40.50.720:FF:000084">
    <property type="entry name" value="Short-chain dehydrogenase reductase"/>
    <property type="match status" value="1"/>
</dbReference>
<dbReference type="InterPro" id="IPR029058">
    <property type="entry name" value="AB_hydrolase_fold"/>
</dbReference>
<dbReference type="Pfam" id="PF00106">
    <property type="entry name" value="adh_short"/>
    <property type="match status" value="1"/>
</dbReference>
<evidence type="ECO:0000313" key="5">
    <source>
        <dbReference type="Proteomes" id="UP000637578"/>
    </source>
</evidence>
<dbReference type="SUPFAM" id="SSF51735">
    <property type="entry name" value="NAD(P)-binding Rossmann-fold domains"/>
    <property type="match status" value="1"/>
</dbReference>
<feature type="domain" description="AB hydrolase-1" evidence="3">
    <location>
        <begin position="31"/>
        <end position="145"/>
    </location>
</feature>
<evidence type="ECO:0000313" key="4">
    <source>
        <dbReference type="EMBL" id="GGM53666.1"/>
    </source>
</evidence>
<dbReference type="PROSITE" id="PS00061">
    <property type="entry name" value="ADH_SHORT"/>
    <property type="match status" value="1"/>
</dbReference>
<accession>A0A8J3FVS4</accession>
<dbReference type="EMBL" id="BMMK01000010">
    <property type="protein sequence ID" value="GGM53666.1"/>
    <property type="molecule type" value="Genomic_DNA"/>
</dbReference>
<dbReference type="Gene3D" id="3.40.50.720">
    <property type="entry name" value="NAD(P)-binding Rossmann-like Domain"/>
    <property type="match status" value="1"/>
</dbReference>
<dbReference type="CDD" id="cd05233">
    <property type="entry name" value="SDR_c"/>
    <property type="match status" value="1"/>
</dbReference>
<dbReference type="NCBIfam" id="NF004514">
    <property type="entry name" value="PRK05855.1"/>
    <property type="match status" value="1"/>
</dbReference>
<dbReference type="SUPFAM" id="SSF53474">
    <property type="entry name" value="alpha/beta-Hydrolases"/>
    <property type="match status" value="1"/>
</dbReference>
<sequence length="589" mass="64491">MTQQVLSPAARVVTPDNVKLAVREWGDPAAPAVVCVHGYPDNGSVWDGVVAQLSNRYRVVVYDVRGAGESDHPRHKDAYRLDRLANDLAAVIDAVSPDRPVHLVGHDWGAIQCWHAVTGDRLRGRVASYTSISGPCLDHAAHWFRSRLRPSPRDLRELLTQAAFSWYIGYFHLPLLPELGWRTGVARRVMSWMRRLDKGARASVPENRTVLADALHGLRLYRTNMLPRLRRPEERRTDIPVQVLAPSRDAFVSVPLQTDIARWVPDLRVRHVAGGHWLPSSRPDLVARCVSELVDHVQGGQETRPLRRARVSAAPRSRFADQLVVITGAGSGIGRATALAFADAGAEVVATDIDEAAAARTAELAHLLGARAHAHAVDVSHGNAVYQLAEQVRADLGVPDIVVNNAGIAVSGSLLVTSEEDWRRIIDVNLWGVIHGCRAFAEQMVERGEGGHLVNVASAAAYLFTRMLPAYSTTKSAVLTLTQCARAELAAEGIGVTAICPGFVNTNITRNARFVGVTAEEQERHRRVASRLYGRRNYTPDRTARHILRAVERDVPIAPITPEAKVGLALSRLTPGLLRAGARFDLTPH</sequence>
<comment type="similarity">
    <text evidence="1">Belongs to the short-chain dehydrogenases/reductases (SDR) family.</text>
</comment>
<dbReference type="GO" id="GO:0016491">
    <property type="term" value="F:oxidoreductase activity"/>
    <property type="evidence" value="ECO:0007669"/>
    <property type="project" value="UniProtKB-KW"/>
</dbReference>
<dbReference type="PRINTS" id="PR00081">
    <property type="entry name" value="GDHRDH"/>
</dbReference>
<name>A0A8J3FVS4_9PSEU</name>
<dbReference type="Pfam" id="PF00561">
    <property type="entry name" value="Abhydrolase_1"/>
    <property type="match status" value="1"/>
</dbReference>
<dbReference type="PANTHER" id="PTHR43391:SF12">
    <property type="entry name" value="OXIDOREDUCTASE EPHD-RELATED"/>
    <property type="match status" value="1"/>
</dbReference>
<dbReference type="InterPro" id="IPR036291">
    <property type="entry name" value="NAD(P)-bd_dom_sf"/>
</dbReference>
<dbReference type="Gene3D" id="3.40.50.1820">
    <property type="entry name" value="alpha/beta hydrolase"/>
    <property type="match status" value="1"/>
</dbReference>
<gene>
    <name evidence="4" type="ORF">GCM10012275_25910</name>
</gene>
<evidence type="ECO:0000259" key="3">
    <source>
        <dbReference type="Pfam" id="PF00561"/>
    </source>
</evidence>
<keyword evidence="2" id="KW-0560">Oxidoreductase</keyword>
<protein>
    <submittedName>
        <fullName evidence="4">Short chain dehydrogenase</fullName>
    </submittedName>
</protein>
<dbReference type="Proteomes" id="UP000637578">
    <property type="component" value="Unassembled WGS sequence"/>
</dbReference>
<dbReference type="InterPro" id="IPR020904">
    <property type="entry name" value="Sc_DH/Rdtase_CS"/>
</dbReference>
<dbReference type="RefSeq" id="WP_189057318.1">
    <property type="nucleotide sequence ID" value="NZ_BMMK01000010.1"/>
</dbReference>
<dbReference type="InterPro" id="IPR000073">
    <property type="entry name" value="AB_hydrolase_1"/>
</dbReference>
<dbReference type="PANTHER" id="PTHR43391">
    <property type="entry name" value="RETINOL DEHYDROGENASE-RELATED"/>
    <property type="match status" value="1"/>
</dbReference>
<comment type="caution">
    <text evidence="4">The sequence shown here is derived from an EMBL/GenBank/DDBJ whole genome shotgun (WGS) entry which is preliminary data.</text>
</comment>
<reference evidence="4" key="2">
    <citation type="submission" date="2020-09" db="EMBL/GenBank/DDBJ databases">
        <authorList>
            <person name="Sun Q."/>
            <person name="Zhou Y."/>
        </authorList>
    </citation>
    <scope>NUCLEOTIDE SEQUENCE</scope>
    <source>
        <strain evidence="4">CGMCC 4.5737</strain>
    </source>
</reference>
<evidence type="ECO:0000256" key="2">
    <source>
        <dbReference type="ARBA" id="ARBA00023002"/>
    </source>
</evidence>
<reference evidence="4" key="1">
    <citation type="journal article" date="2014" name="Int. J. Syst. Evol. Microbiol.">
        <title>Complete genome sequence of Corynebacterium casei LMG S-19264T (=DSM 44701T), isolated from a smear-ripened cheese.</title>
        <authorList>
            <consortium name="US DOE Joint Genome Institute (JGI-PGF)"/>
            <person name="Walter F."/>
            <person name="Albersmeier A."/>
            <person name="Kalinowski J."/>
            <person name="Ruckert C."/>
        </authorList>
    </citation>
    <scope>NUCLEOTIDE SEQUENCE</scope>
    <source>
        <strain evidence="4">CGMCC 4.5737</strain>
    </source>
</reference>
<organism evidence="4 5">
    <name type="scientific">Longimycelium tulufanense</name>
    <dbReference type="NCBI Taxonomy" id="907463"/>
    <lineage>
        <taxon>Bacteria</taxon>
        <taxon>Bacillati</taxon>
        <taxon>Actinomycetota</taxon>
        <taxon>Actinomycetes</taxon>
        <taxon>Pseudonocardiales</taxon>
        <taxon>Pseudonocardiaceae</taxon>
        <taxon>Longimycelium</taxon>
    </lineage>
</organism>
<evidence type="ECO:0000256" key="1">
    <source>
        <dbReference type="ARBA" id="ARBA00006484"/>
    </source>
</evidence>
<proteinExistence type="inferred from homology"/>
<dbReference type="InterPro" id="IPR002347">
    <property type="entry name" value="SDR_fam"/>
</dbReference>
<dbReference type="PRINTS" id="PR00080">
    <property type="entry name" value="SDRFAMILY"/>
</dbReference>
<dbReference type="AlphaFoldDB" id="A0A8J3FVS4"/>